<proteinExistence type="predicted"/>
<dbReference type="Pfam" id="PF17906">
    <property type="entry name" value="HTH_48"/>
    <property type="match status" value="1"/>
</dbReference>
<evidence type="ECO:0000313" key="3">
    <source>
        <dbReference type="EMBL" id="EYC38254.1"/>
    </source>
</evidence>
<evidence type="ECO:0000256" key="1">
    <source>
        <dbReference type="SAM" id="SignalP"/>
    </source>
</evidence>
<accession>A0A016WEI7</accession>
<dbReference type="Gene3D" id="1.10.10.1450">
    <property type="match status" value="1"/>
</dbReference>
<feature type="domain" description="Mos1 transposase HTH" evidence="2">
    <location>
        <begin position="34"/>
        <end position="70"/>
    </location>
</feature>
<protein>
    <recommendedName>
        <fullName evidence="2">Mos1 transposase HTH domain-containing protein</fullName>
    </recommendedName>
</protein>
<name>A0A016WEI7_9BILA</name>
<reference evidence="4" key="1">
    <citation type="journal article" date="2015" name="Nat. Genet.">
        <title>The genome and transcriptome of the zoonotic hookworm Ancylostoma ceylanicum identify infection-specific gene families.</title>
        <authorList>
            <person name="Schwarz E.M."/>
            <person name="Hu Y."/>
            <person name="Antoshechkin I."/>
            <person name="Miller M.M."/>
            <person name="Sternberg P.W."/>
            <person name="Aroian R.V."/>
        </authorList>
    </citation>
    <scope>NUCLEOTIDE SEQUENCE</scope>
    <source>
        <strain evidence="4">HY135</strain>
    </source>
</reference>
<evidence type="ECO:0000313" key="4">
    <source>
        <dbReference type="Proteomes" id="UP000024635"/>
    </source>
</evidence>
<gene>
    <name evidence="3" type="primary">Acey_s0730.g1896</name>
    <name evidence="3" type="ORF">Y032_0730g1896</name>
</gene>
<keyword evidence="1" id="KW-0732">Signal</keyword>
<sequence length="91" mass="10335">MLFHFNPRFLALWWVNSNVVKCRNSPHSTPRVQTRNNAAAATRNITKAWGKGTVNERTTQRWFKKFGLGDTTLRTQPGYGGKSDVDDGILK</sequence>
<dbReference type="Proteomes" id="UP000024635">
    <property type="component" value="Unassembled WGS sequence"/>
</dbReference>
<dbReference type="InterPro" id="IPR041426">
    <property type="entry name" value="Mos1_HTH"/>
</dbReference>
<evidence type="ECO:0000259" key="2">
    <source>
        <dbReference type="Pfam" id="PF17906"/>
    </source>
</evidence>
<feature type="chain" id="PRO_5001490604" description="Mos1 transposase HTH domain-containing protein" evidence="1">
    <location>
        <begin position="23"/>
        <end position="91"/>
    </location>
</feature>
<dbReference type="AlphaFoldDB" id="A0A016WEI7"/>
<comment type="caution">
    <text evidence="3">The sequence shown here is derived from an EMBL/GenBank/DDBJ whole genome shotgun (WGS) entry which is preliminary data.</text>
</comment>
<dbReference type="EMBL" id="JARK01000330">
    <property type="protein sequence ID" value="EYC38254.1"/>
    <property type="molecule type" value="Genomic_DNA"/>
</dbReference>
<keyword evidence="4" id="KW-1185">Reference proteome</keyword>
<feature type="signal peptide" evidence="1">
    <location>
        <begin position="1"/>
        <end position="22"/>
    </location>
</feature>
<organism evidence="3 4">
    <name type="scientific">Ancylostoma ceylanicum</name>
    <dbReference type="NCBI Taxonomy" id="53326"/>
    <lineage>
        <taxon>Eukaryota</taxon>
        <taxon>Metazoa</taxon>
        <taxon>Ecdysozoa</taxon>
        <taxon>Nematoda</taxon>
        <taxon>Chromadorea</taxon>
        <taxon>Rhabditida</taxon>
        <taxon>Rhabditina</taxon>
        <taxon>Rhabditomorpha</taxon>
        <taxon>Strongyloidea</taxon>
        <taxon>Ancylostomatidae</taxon>
        <taxon>Ancylostomatinae</taxon>
        <taxon>Ancylostoma</taxon>
    </lineage>
</organism>
<dbReference type="OrthoDB" id="5872915at2759"/>
<dbReference type="STRING" id="53326.A0A016WEI7"/>